<name>A0ABN9CRH4_9NEOB</name>
<sequence>GAGTCQIQVPTPTSSHSAKPIGSGRCPPFLPPRSLLGHVTGPRRLQDYSGSAVLLPHAQWVPSCEAASYHSRVPTLKMPAPKERRRPVKGAVGGNTA</sequence>
<keyword evidence="3" id="KW-1185">Reference proteome</keyword>
<feature type="non-terminal residue" evidence="2">
    <location>
        <position position="97"/>
    </location>
</feature>
<feature type="region of interest" description="Disordered" evidence="1">
    <location>
        <begin position="75"/>
        <end position="97"/>
    </location>
</feature>
<accession>A0ABN9CRH4</accession>
<organism evidence="2 3">
    <name type="scientific">Staurois parvus</name>
    <dbReference type="NCBI Taxonomy" id="386267"/>
    <lineage>
        <taxon>Eukaryota</taxon>
        <taxon>Metazoa</taxon>
        <taxon>Chordata</taxon>
        <taxon>Craniata</taxon>
        <taxon>Vertebrata</taxon>
        <taxon>Euteleostomi</taxon>
        <taxon>Amphibia</taxon>
        <taxon>Batrachia</taxon>
        <taxon>Anura</taxon>
        <taxon>Neobatrachia</taxon>
        <taxon>Ranoidea</taxon>
        <taxon>Ranidae</taxon>
        <taxon>Staurois</taxon>
    </lineage>
</organism>
<evidence type="ECO:0000313" key="2">
    <source>
        <dbReference type="EMBL" id="CAI9562790.1"/>
    </source>
</evidence>
<evidence type="ECO:0000313" key="3">
    <source>
        <dbReference type="Proteomes" id="UP001162483"/>
    </source>
</evidence>
<feature type="compositionally biased region" description="Polar residues" evidence="1">
    <location>
        <begin position="1"/>
        <end position="17"/>
    </location>
</feature>
<feature type="non-terminal residue" evidence="2">
    <location>
        <position position="1"/>
    </location>
</feature>
<comment type="caution">
    <text evidence="2">The sequence shown here is derived from an EMBL/GenBank/DDBJ whole genome shotgun (WGS) entry which is preliminary data.</text>
</comment>
<reference evidence="2" key="1">
    <citation type="submission" date="2023-05" db="EMBL/GenBank/DDBJ databases">
        <authorList>
            <person name="Stuckert A."/>
        </authorList>
    </citation>
    <scope>NUCLEOTIDE SEQUENCE</scope>
</reference>
<evidence type="ECO:0000256" key="1">
    <source>
        <dbReference type="SAM" id="MobiDB-lite"/>
    </source>
</evidence>
<proteinExistence type="predicted"/>
<protein>
    <submittedName>
        <fullName evidence="2">Uncharacterized protein</fullName>
    </submittedName>
</protein>
<dbReference type="Proteomes" id="UP001162483">
    <property type="component" value="Unassembled WGS sequence"/>
</dbReference>
<dbReference type="EMBL" id="CATNWA010012063">
    <property type="protein sequence ID" value="CAI9562790.1"/>
    <property type="molecule type" value="Genomic_DNA"/>
</dbReference>
<feature type="region of interest" description="Disordered" evidence="1">
    <location>
        <begin position="1"/>
        <end position="29"/>
    </location>
</feature>
<gene>
    <name evidence="2" type="ORF">SPARVUS_LOCUS5659366</name>
</gene>